<reference evidence="1 2" key="1">
    <citation type="submission" date="2018-11" db="EMBL/GenBank/DDBJ databases">
        <authorList>
            <consortium name="Pathogen Informatics"/>
        </authorList>
    </citation>
    <scope>NUCLEOTIDE SEQUENCE [LARGE SCALE GENOMIC DNA]</scope>
</reference>
<evidence type="ECO:0000313" key="1">
    <source>
        <dbReference type="EMBL" id="VDO14472.1"/>
    </source>
</evidence>
<name>A0A3P7WB81_RODNA</name>
<protein>
    <submittedName>
        <fullName evidence="1">Uncharacterized protein</fullName>
    </submittedName>
</protein>
<gene>
    <name evidence="1" type="ORF">HNAJ_LOCUS12928</name>
</gene>
<keyword evidence="2" id="KW-1185">Reference proteome</keyword>
<accession>A0A3P7WB81</accession>
<dbReference type="Proteomes" id="UP000278807">
    <property type="component" value="Unassembled WGS sequence"/>
</dbReference>
<evidence type="ECO:0000313" key="2">
    <source>
        <dbReference type="Proteomes" id="UP000278807"/>
    </source>
</evidence>
<organism evidence="1 2">
    <name type="scientific">Rodentolepis nana</name>
    <name type="common">Dwarf tapeworm</name>
    <name type="synonym">Hymenolepis nana</name>
    <dbReference type="NCBI Taxonomy" id="102285"/>
    <lineage>
        <taxon>Eukaryota</taxon>
        <taxon>Metazoa</taxon>
        <taxon>Spiralia</taxon>
        <taxon>Lophotrochozoa</taxon>
        <taxon>Platyhelminthes</taxon>
        <taxon>Cestoda</taxon>
        <taxon>Eucestoda</taxon>
        <taxon>Cyclophyllidea</taxon>
        <taxon>Hymenolepididae</taxon>
        <taxon>Rodentolepis</taxon>
    </lineage>
</organism>
<dbReference type="AlphaFoldDB" id="A0A3P7WB81"/>
<proteinExistence type="predicted"/>
<dbReference type="EMBL" id="UZAE01014796">
    <property type="protein sequence ID" value="VDO14472.1"/>
    <property type="molecule type" value="Genomic_DNA"/>
</dbReference>
<sequence length="101" mass="10866">MEVTQELDELVDVVLEVSQKFESALVITLIEMNLSKEVRLACKIDELIEGSAFSLLVLPFFQSDQQCCEGLRSSSQISSVAKGVCSSSLISSVAKGVALPV</sequence>